<name>A0A803PLI8_CANSA</name>
<dbReference type="Proteomes" id="UP000596661">
    <property type="component" value="Chromosome 5"/>
</dbReference>
<dbReference type="Gramene" id="evm.model.05.1486">
    <property type="protein sequence ID" value="cds.evm.model.05.1486"/>
    <property type="gene ID" value="evm.TU.05.1486"/>
</dbReference>
<evidence type="ECO:0000313" key="2">
    <source>
        <dbReference type="Proteomes" id="UP000596661"/>
    </source>
</evidence>
<protein>
    <submittedName>
        <fullName evidence="1">Uncharacterized protein</fullName>
    </submittedName>
</protein>
<reference evidence="1" key="2">
    <citation type="submission" date="2021-03" db="UniProtKB">
        <authorList>
            <consortium name="EnsemblPlants"/>
        </authorList>
    </citation>
    <scope>IDENTIFICATION</scope>
</reference>
<dbReference type="EMBL" id="UZAU01000542">
    <property type="status" value="NOT_ANNOTATED_CDS"/>
    <property type="molecule type" value="Genomic_DNA"/>
</dbReference>
<organism evidence="1 2">
    <name type="scientific">Cannabis sativa</name>
    <name type="common">Hemp</name>
    <name type="synonym">Marijuana</name>
    <dbReference type="NCBI Taxonomy" id="3483"/>
    <lineage>
        <taxon>Eukaryota</taxon>
        <taxon>Viridiplantae</taxon>
        <taxon>Streptophyta</taxon>
        <taxon>Embryophyta</taxon>
        <taxon>Tracheophyta</taxon>
        <taxon>Spermatophyta</taxon>
        <taxon>Magnoliopsida</taxon>
        <taxon>eudicotyledons</taxon>
        <taxon>Gunneridae</taxon>
        <taxon>Pentapetalae</taxon>
        <taxon>rosids</taxon>
        <taxon>fabids</taxon>
        <taxon>Rosales</taxon>
        <taxon>Cannabaceae</taxon>
        <taxon>Cannabis</taxon>
    </lineage>
</organism>
<dbReference type="EnsemblPlants" id="evm.model.05.1486">
    <property type="protein sequence ID" value="cds.evm.model.05.1486"/>
    <property type="gene ID" value="evm.TU.05.1486"/>
</dbReference>
<sequence length="237" mass="27034">MITSTKNLGDKEKRKCLMKSDLGAELKRVAFDVQEFGCFKISIPHFGSSYGPILEYIFDKNLDSDEPIVDTDFHYLNRRLLSILALEVMLSGEILNVVWDMLTRAERLGSKGGRKRWFLNTWMSCSISVDKLFPSTVKGNRDGGKESAQQFYIGDLAICKEVEIWDSLLNNGKSSGEDMVKPVWLEHRSVVDSKFHSYNERARIEVKIVTSEMNKLKDKVNFASLRDCKPFTQCANS</sequence>
<evidence type="ECO:0000313" key="1">
    <source>
        <dbReference type="EnsemblPlants" id="cds.evm.model.05.1486"/>
    </source>
</evidence>
<dbReference type="AlphaFoldDB" id="A0A803PLI8"/>
<keyword evidence="2" id="KW-1185">Reference proteome</keyword>
<reference evidence="1" key="1">
    <citation type="submission" date="2018-11" db="EMBL/GenBank/DDBJ databases">
        <authorList>
            <person name="Grassa J C."/>
        </authorList>
    </citation>
    <scope>NUCLEOTIDE SEQUENCE [LARGE SCALE GENOMIC DNA]</scope>
</reference>
<proteinExistence type="predicted"/>
<accession>A0A803PLI8</accession>